<evidence type="ECO:0000313" key="2">
    <source>
        <dbReference type="EMBL" id="KAF4131897.1"/>
    </source>
</evidence>
<dbReference type="AlphaFoldDB" id="A0A833WMA9"/>
<keyword evidence="3" id="KW-1185">Reference proteome</keyword>
<comment type="caution">
    <text evidence="1">The sequence shown here is derived from an EMBL/GenBank/DDBJ whole genome shotgun (WGS) entry which is preliminary data.</text>
</comment>
<proteinExistence type="predicted"/>
<accession>A0A833WMA9</accession>
<evidence type="ECO:0000313" key="1">
    <source>
        <dbReference type="EMBL" id="KAF4045948.1"/>
    </source>
</evidence>
<evidence type="ECO:0000313" key="3">
    <source>
        <dbReference type="Proteomes" id="UP000602510"/>
    </source>
</evidence>
<reference evidence="1" key="1">
    <citation type="submission" date="2020-04" db="EMBL/GenBank/DDBJ databases">
        <title>Hybrid Assembly of Korean Phytophthora infestans isolates.</title>
        <authorList>
            <person name="Prokchorchik M."/>
            <person name="Lee Y."/>
            <person name="Seo J."/>
            <person name="Cho J.-H."/>
            <person name="Park Y.-E."/>
            <person name="Jang D.-C."/>
            <person name="Im J.-S."/>
            <person name="Choi J.-G."/>
            <person name="Park H.-J."/>
            <person name="Lee G.-B."/>
            <person name="Lee Y.-G."/>
            <person name="Hong S.-Y."/>
            <person name="Cho K."/>
            <person name="Sohn K.H."/>
        </authorList>
    </citation>
    <scope>NUCLEOTIDE SEQUENCE</scope>
    <source>
        <strain evidence="1">KR_1_A1</strain>
        <strain evidence="2">KR_2_A2</strain>
    </source>
</reference>
<dbReference type="Proteomes" id="UP000704712">
    <property type="component" value="Unassembled WGS sequence"/>
</dbReference>
<gene>
    <name evidence="1" type="ORF">GN244_ATG01614</name>
    <name evidence="2" type="ORF">GN958_ATG18930</name>
</gene>
<sequence>MIELFVEATEWCIWLGGAFGWSVVRNPWTEIAWAAAVSHWSELRWALSGAVGCMITKPVWCALGRIVGAVSAFEVKWTGLCRTCVRCYRISADYVRIAESTPAVRHWRLYEALFQTPIVVLEDEAVSEAGLGRLVHR</sequence>
<protein>
    <submittedName>
        <fullName evidence="1">Uncharacterized protein</fullName>
    </submittedName>
</protein>
<name>A0A833WMA9_PHYIN</name>
<organism evidence="1 3">
    <name type="scientific">Phytophthora infestans</name>
    <name type="common">Potato late blight agent</name>
    <name type="synonym">Botrytis infestans</name>
    <dbReference type="NCBI Taxonomy" id="4787"/>
    <lineage>
        <taxon>Eukaryota</taxon>
        <taxon>Sar</taxon>
        <taxon>Stramenopiles</taxon>
        <taxon>Oomycota</taxon>
        <taxon>Peronosporomycetes</taxon>
        <taxon>Peronosporales</taxon>
        <taxon>Peronosporaceae</taxon>
        <taxon>Phytophthora</taxon>
    </lineage>
</organism>
<dbReference type="EMBL" id="JAACNO010002657">
    <property type="protein sequence ID" value="KAF4131897.1"/>
    <property type="molecule type" value="Genomic_DNA"/>
</dbReference>
<dbReference type="EMBL" id="WSZM01000037">
    <property type="protein sequence ID" value="KAF4045948.1"/>
    <property type="molecule type" value="Genomic_DNA"/>
</dbReference>
<dbReference type="Proteomes" id="UP000602510">
    <property type="component" value="Unassembled WGS sequence"/>
</dbReference>
<dbReference type="OMA" id="EATEWCI"/>